<name>A0A1C3YPL2_9BACT</name>
<dbReference type="RefSeq" id="WP_089707785.1">
    <property type="nucleotide sequence ID" value="NZ_FMAR01000001.1"/>
</dbReference>
<evidence type="ECO:0000313" key="6">
    <source>
        <dbReference type="Proteomes" id="UP000242818"/>
    </source>
</evidence>
<evidence type="ECO:0000256" key="1">
    <source>
        <dbReference type="ARBA" id="ARBA00022741"/>
    </source>
</evidence>
<evidence type="ECO:0000313" key="5">
    <source>
        <dbReference type="EMBL" id="SCB72047.1"/>
    </source>
</evidence>
<dbReference type="InterPro" id="IPR027417">
    <property type="entry name" value="P-loop_NTPase"/>
</dbReference>
<dbReference type="SUPFAM" id="SSF48334">
    <property type="entry name" value="DNA repair protein MutS, domain III"/>
    <property type="match status" value="1"/>
</dbReference>
<dbReference type="GO" id="GO:0006298">
    <property type="term" value="P:mismatch repair"/>
    <property type="evidence" value="ECO:0007669"/>
    <property type="project" value="InterPro"/>
</dbReference>
<keyword evidence="1" id="KW-0547">Nucleotide-binding</keyword>
<dbReference type="Pfam" id="PF00488">
    <property type="entry name" value="MutS_V"/>
    <property type="match status" value="1"/>
</dbReference>
<sequence>MYLQTDSQTMDDLRLFSKADTQGIYDMYNHSHTRGGQTIMEAMFRKPLNNREAIIQRINTITAFVNMKATFPFNSATLDQAEKYISFDDHPDGGTKVSLSEKEIQNGIMAVIDLFHALRKYLESAAIAQVKELEEERQAAIGLLKDPVFAPVFNEKPNAKISFAAVTAFDVLIRSKEKRKVLQLLHFIYHIDVYVSVAQVTAKHHLVFPVVHPKGTSILKVDGVYHPLLKNAVANSLYMDPSCNLVFLTGANMAGKSTFLRSFSTAVYIAHMGFPVAAAAMEFSVMDGVYTTINLPDNLGIGASHFYAEVLRVKKIGQELSEGKSLFVLFDELFRGTNVKDALEGTLAVCNAFTTRKDSKFIISSHIIEAADDLRKKESTAYYFLPTIMNGAVPAYTYTLQEGVTNDKHGMIIINNEGIMDILKQGNKGGKRLNKQL</sequence>
<evidence type="ECO:0000256" key="3">
    <source>
        <dbReference type="ARBA" id="ARBA00023125"/>
    </source>
</evidence>
<dbReference type="AlphaFoldDB" id="A0A1C3YPL2"/>
<keyword evidence="2" id="KW-0067">ATP-binding</keyword>
<dbReference type="GO" id="GO:0005524">
    <property type="term" value="F:ATP binding"/>
    <property type="evidence" value="ECO:0007669"/>
    <property type="project" value="UniProtKB-KW"/>
</dbReference>
<dbReference type="GO" id="GO:0030983">
    <property type="term" value="F:mismatched DNA binding"/>
    <property type="evidence" value="ECO:0007669"/>
    <property type="project" value="InterPro"/>
</dbReference>
<dbReference type="STRING" id="1335309.GA0116948_10130"/>
<protein>
    <submittedName>
        <fullName evidence="5">MutS domain V</fullName>
    </submittedName>
</protein>
<feature type="domain" description="DNA mismatch repair proteins mutS family" evidence="4">
    <location>
        <begin position="243"/>
        <end position="431"/>
    </location>
</feature>
<dbReference type="SMART" id="SM00534">
    <property type="entry name" value="MUTSac"/>
    <property type="match status" value="1"/>
</dbReference>
<proteinExistence type="predicted"/>
<reference evidence="5 6" key="1">
    <citation type="submission" date="2016-08" db="EMBL/GenBank/DDBJ databases">
        <authorList>
            <person name="Seilhamer J.J."/>
        </authorList>
    </citation>
    <scope>NUCLEOTIDE SEQUENCE [LARGE SCALE GENOMIC DNA]</scope>
    <source>
        <strain evidence="5 6">A37T2</strain>
    </source>
</reference>
<dbReference type="Gene3D" id="3.40.50.300">
    <property type="entry name" value="P-loop containing nucleotide triphosphate hydrolases"/>
    <property type="match status" value="1"/>
</dbReference>
<keyword evidence="3" id="KW-0238">DNA-binding</keyword>
<accession>A0A1C3YPL2</accession>
<dbReference type="PANTHER" id="PTHR11361:SF99">
    <property type="entry name" value="DNA MISMATCH REPAIR PROTEIN"/>
    <property type="match status" value="1"/>
</dbReference>
<dbReference type="InterPro" id="IPR045076">
    <property type="entry name" value="MutS"/>
</dbReference>
<dbReference type="PANTHER" id="PTHR11361">
    <property type="entry name" value="DNA MISMATCH REPAIR PROTEIN MUTS FAMILY MEMBER"/>
    <property type="match status" value="1"/>
</dbReference>
<organism evidence="5 6">
    <name type="scientific">Chitinophaga costaii</name>
    <dbReference type="NCBI Taxonomy" id="1335309"/>
    <lineage>
        <taxon>Bacteria</taxon>
        <taxon>Pseudomonadati</taxon>
        <taxon>Bacteroidota</taxon>
        <taxon>Chitinophagia</taxon>
        <taxon>Chitinophagales</taxon>
        <taxon>Chitinophagaceae</taxon>
        <taxon>Chitinophaga</taxon>
    </lineage>
</organism>
<dbReference type="OrthoDB" id="1097361at2"/>
<keyword evidence="6" id="KW-1185">Reference proteome</keyword>
<evidence type="ECO:0000259" key="4">
    <source>
        <dbReference type="SMART" id="SM00534"/>
    </source>
</evidence>
<dbReference type="EMBL" id="FMAR01000001">
    <property type="protein sequence ID" value="SCB72047.1"/>
    <property type="molecule type" value="Genomic_DNA"/>
</dbReference>
<dbReference type="GO" id="GO:0140664">
    <property type="term" value="F:ATP-dependent DNA damage sensor activity"/>
    <property type="evidence" value="ECO:0007669"/>
    <property type="project" value="InterPro"/>
</dbReference>
<dbReference type="Gene3D" id="1.10.1420.10">
    <property type="match status" value="1"/>
</dbReference>
<dbReference type="InterPro" id="IPR000432">
    <property type="entry name" value="DNA_mismatch_repair_MutS_C"/>
</dbReference>
<dbReference type="InterPro" id="IPR036187">
    <property type="entry name" value="DNA_mismatch_repair_MutS_sf"/>
</dbReference>
<dbReference type="SUPFAM" id="SSF52540">
    <property type="entry name" value="P-loop containing nucleoside triphosphate hydrolases"/>
    <property type="match status" value="1"/>
</dbReference>
<evidence type="ECO:0000256" key="2">
    <source>
        <dbReference type="ARBA" id="ARBA00022840"/>
    </source>
</evidence>
<dbReference type="Proteomes" id="UP000242818">
    <property type="component" value="Unassembled WGS sequence"/>
</dbReference>
<gene>
    <name evidence="5" type="ORF">GA0116948_10130</name>
</gene>